<dbReference type="InterPro" id="IPR008258">
    <property type="entry name" value="Transglycosylase_SLT_dom_1"/>
</dbReference>
<dbReference type="Gene3D" id="1.10.530.10">
    <property type="match status" value="1"/>
</dbReference>
<dbReference type="Proteomes" id="UP001303386">
    <property type="component" value="Unassembled WGS sequence"/>
</dbReference>
<dbReference type="EMBL" id="JARELW010000016">
    <property type="protein sequence ID" value="MEA8802426.1"/>
    <property type="molecule type" value="Genomic_DNA"/>
</dbReference>
<name>A0AAW9LW12_KLEAE</name>
<dbReference type="SUPFAM" id="SSF53955">
    <property type="entry name" value="Lysozyme-like"/>
    <property type="match status" value="1"/>
</dbReference>
<evidence type="ECO:0000259" key="3">
    <source>
        <dbReference type="Pfam" id="PF01464"/>
    </source>
</evidence>
<gene>
    <name evidence="4" type="ORF">PZT46_24750</name>
</gene>
<evidence type="ECO:0000313" key="5">
    <source>
        <dbReference type="Proteomes" id="UP001303386"/>
    </source>
</evidence>
<reference evidence="4" key="1">
    <citation type="journal article" date="2023" name="J. Hosp. Infect.">
        <title>Cross-contamination of carbapenem-resistant Gram-negative bacteria between patients and hospital environment in the first year of a newly built surgical ward.</title>
        <authorList>
            <person name="Boutin S."/>
            <person name="Scherrer M."/>
            <person name="Spath I."/>
            <person name="Kocer K."/>
            <person name="Heeg K."/>
            <person name="Nurjadi D."/>
        </authorList>
    </citation>
    <scope>NUCLEOTIDE SEQUENCE</scope>
    <source>
        <strain evidence="4">KE10384</strain>
    </source>
</reference>
<comment type="similarity">
    <text evidence="1">Belongs to the transglycosylase Slt family.</text>
</comment>
<sequence length="672" mass="72200">MNAETIKDFLVSLGFKVDESGERKFNAVLAGVTSNAIKTGFAVEAAALSVVAFTAKIAQASDKLYWASQRTGATVQGLKQVSYAISQVGGSADSAMSSLESLSRFIRTNPGAEGFLNRLGVQTRDASGNMRDMASIFTGVGQKLSSMPYYRANQYASMLGIDENTLMAMRRGVGGFSGEYSAMAKAIGFNADQAAVSSNRFMTSLRSFGEMAGMARDKIGANLAGGLAGSIDRLRRQILESFPKIEGAITAFIKGILWAGELLGRVLYRIMQGITDIRKWWKGLDEDSKKLIAIFGALTLALKLLSSAFWTSPIGLITALAAAIALLWEDYKTWKEGGKSLIDWKEWEPAIANLKKAILWLRDHLLNLKDGVGGWKNAFELLATFVAGSWATKMLSGIAKVGRGFGPILAAMAAISAWDKIGQAQEEARKEGKDVGQYLVDRMNQKQGSTEGFFGGANRALNRLYSWWDDISSTGGASNAYDAYGTVKRPSPSKSGAQLLGWMAPMLGKLEAMYNLPAGLLRSVAITESGGNQFAISGAGAKGLFQFMDGTARDMGLRGNDVFDPSKSAQAAAKYLSRLLQANGGDLSKALASYNWGLGNVQKYGMALMPQETRQYIPKVMSNMPSGGPAIHQETNINIHGVSDPRAAGREVADRQSGVNSRTLQEWLRGTG</sequence>
<dbReference type="InterPro" id="IPR023346">
    <property type="entry name" value="Lysozyme-like_dom_sf"/>
</dbReference>
<protein>
    <submittedName>
        <fullName evidence="4">Transglycosylase SLT domain-containing protein</fullName>
    </submittedName>
</protein>
<dbReference type="PANTHER" id="PTHR37423:SF2">
    <property type="entry name" value="MEMBRANE-BOUND LYTIC MUREIN TRANSGLYCOSYLASE C"/>
    <property type="match status" value="1"/>
</dbReference>
<organism evidence="4 5">
    <name type="scientific">Klebsiella aerogenes</name>
    <name type="common">Enterobacter aerogenes</name>
    <dbReference type="NCBI Taxonomy" id="548"/>
    <lineage>
        <taxon>Bacteria</taxon>
        <taxon>Pseudomonadati</taxon>
        <taxon>Pseudomonadota</taxon>
        <taxon>Gammaproteobacteria</taxon>
        <taxon>Enterobacterales</taxon>
        <taxon>Enterobacteriaceae</taxon>
        <taxon>Klebsiella/Raoultella group</taxon>
        <taxon>Klebsiella</taxon>
    </lineage>
</organism>
<dbReference type="RefSeq" id="WP_323788101.1">
    <property type="nucleotide sequence ID" value="NZ_JARELW010000016.1"/>
</dbReference>
<evidence type="ECO:0000256" key="1">
    <source>
        <dbReference type="ARBA" id="ARBA00007734"/>
    </source>
</evidence>
<comment type="caution">
    <text evidence="4">The sequence shown here is derived from an EMBL/GenBank/DDBJ whole genome shotgun (WGS) entry which is preliminary data.</text>
</comment>
<dbReference type="Pfam" id="PF01464">
    <property type="entry name" value="SLT"/>
    <property type="match status" value="1"/>
</dbReference>
<dbReference type="AlphaFoldDB" id="A0AAW9LW12"/>
<dbReference type="PANTHER" id="PTHR37423">
    <property type="entry name" value="SOLUBLE LYTIC MUREIN TRANSGLYCOSYLASE-RELATED"/>
    <property type="match status" value="1"/>
</dbReference>
<evidence type="ECO:0000313" key="4">
    <source>
        <dbReference type="EMBL" id="MEA8802426.1"/>
    </source>
</evidence>
<feature type="domain" description="Transglycosylase SLT" evidence="3">
    <location>
        <begin position="509"/>
        <end position="606"/>
    </location>
</feature>
<accession>A0AAW9LW12</accession>
<proteinExistence type="inferred from homology"/>
<evidence type="ECO:0000256" key="2">
    <source>
        <dbReference type="SAM" id="MobiDB-lite"/>
    </source>
</evidence>
<feature type="region of interest" description="Disordered" evidence="2">
    <location>
        <begin position="648"/>
        <end position="672"/>
    </location>
</feature>
<dbReference type="CDD" id="cd00254">
    <property type="entry name" value="LT-like"/>
    <property type="match status" value="1"/>
</dbReference>